<dbReference type="RefSeq" id="WP_104530000.1">
    <property type="nucleotide sequence ID" value="NZ_POQT01000038.1"/>
</dbReference>
<protein>
    <submittedName>
        <fullName evidence="3">Putative membrane protein (TIGR02234 family)</fullName>
    </submittedName>
</protein>
<dbReference type="EMBL" id="SHKV01000001">
    <property type="protein sequence ID" value="RZU31410.1"/>
    <property type="molecule type" value="Genomic_DNA"/>
</dbReference>
<proteinExistence type="predicted"/>
<dbReference type="Pfam" id="PF09534">
    <property type="entry name" value="Trp_oprn_chp"/>
    <property type="match status" value="1"/>
</dbReference>
<keyword evidence="2" id="KW-0812">Transmembrane</keyword>
<evidence type="ECO:0000313" key="3">
    <source>
        <dbReference type="EMBL" id="RZU31410.1"/>
    </source>
</evidence>
<dbReference type="InterPro" id="IPR036259">
    <property type="entry name" value="MFS_trans_sf"/>
</dbReference>
<feature type="transmembrane region" description="Helical" evidence="2">
    <location>
        <begin position="131"/>
        <end position="152"/>
    </location>
</feature>
<keyword evidence="4" id="KW-1185">Reference proteome</keyword>
<dbReference type="OrthoDB" id="3712369at2"/>
<feature type="transmembrane region" description="Helical" evidence="2">
    <location>
        <begin position="82"/>
        <end position="103"/>
    </location>
</feature>
<reference evidence="3 4" key="1">
    <citation type="submission" date="2019-02" db="EMBL/GenBank/DDBJ databases">
        <title>Sequencing the genomes of 1000 actinobacteria strains.</title>
        <authorList>
            <person name="Klenk H.-P."/>
        </authorList>
    </citation>
    <scope>NUCLEOTIDE SEQUENCE [LARGE SCALE GENOMIC DNA]</scope>
    <source>
        <strain evidence="3 4">DSM 44509</strain>
    </source>
</reference>
<dbReference type="InterPro" id="IPR019051">
    <property type="entry name" value="Trp_biosyn_TM_oprn/chp"/>
</dbReference>
<accession>A0A4Q7Y3I3</accession>
<evidence type="ECO:0000256" key="1">
    <source>
        <dbReference type="SAM" id="MobiDB-lite"/>
    </source>
</evidence>
<dbReference type="Proteomes" id="UP000292507">
    <property type="component" value="Unassembled WGS sequence"/>
</dbReference>
<keyword evidence="2" id="KW-0472">Membrane</keyword>
<feature type="compositionally biased region" description="Basic and acidic residues" evidence="1">
    <location>
        <begin position="176"/>
        <end position="195"/>
    </location>
</feature>
<keyword evidence="2" id="KW-1133">Transmembrane helix</keyword>
<comment type="caution">
    <text evidence="3">The sequence shown here is derived from an EMBL/GenBank/DDBJ whole genome shotgun (WGS) entry which is preliminary data.</text>
</comment>
<evidence type="ECO:0000256" key="2">
    <source>
        <dbReference type="SAM" id="Phobius"/>
    </source>
</evidence>
<gene>
    <name evidence="3" type="ORF">BKA19_1069</name>
</gene>
<evidence type="ECO:0000313" key="4">
    <source>
        <dbReference type="Proteomes" id="UP000292507"/>
    </source>
</evidence>
<sequence length="209" mass="20805">MSDGARRELTGAVLGCLVAGALVLSASGQRWADVTAERRSPLPPVSAALSGGDVAPLATAAGLVLLAAAVALLAVRGAGRAAVGLVTAAAGGALVWSGVRVLAGGVADAAADLPGLTGSSVVSTAVDVSPVWPALSLLAGLLALVVGLLTAVRGRTWPAMGRRYERTATTATPARPRTDEDRAQDAWKALDRGEDPTEPPPPARSGDPL</sequence>
<name>A0A4Q7Y3I3_9ACTN</name>
<feature type="region of interest" description="Disordered" evidence="1">
    <location>
        <begin position="164"/>
        <end position="209"/>
    </location>
</feature>
<feature type="transmembrane region" description="Helical" evidence="2">
    <location>
        <begin position="56"/>
        <end position="75"/>
    </location>
</feature>
<dbReference type="AlphaFoldDB" id="A0A4Q7Y3I3"/>
<dbReference type="SUPFAM" id="SSF103473">
    <property type="entry name" value="MFS general substrate transporter"/>
    <property type="match status" value="1"/>
</dbReference>
<organism evidence="3 4">
    <name type="scientific">Blastococcus saxobsidens</name>
    <dbReference type="NCBI Taxonomy" id="138336"/>
    <lineage>
        <taxon>Bacteria</taxon>
        <taxon>Bacillati</taxon>
        <taxon>Actinomycetota</taxon>
        <taxon>Actinomycetes</taxon>
        <taxon>Geodermatophilales</taxon>
        <taxon>Geodermatophilaceae</taxon>
        <taxon>Blastococcus</taxon>
    </lineage>
</organism>